<dbReference type="Proteomes" id="UP001161064">
    <property type="component" value="Unassembled WGS sequence"/>
</dbReference>
<dbReference type="InterPro" id="IPR006148">
    <property type="entry name" value="Glc/Gal-6P_isomerase"/>
</dbReference>
<name>A0ABQ4PXD8_9PROT</name>
<protein>
    <recommendedName>
        <fullName evidence="6 7">6-phosphogluconolactonase</fullName>
        <shortName evidence="7">6PGL</shortName>
        <ecNumber evidence="5 7">3.1.1.31</ecNumber>
    </recommendedName>
</protein>
<comment type="caution">
    <text evidence="9">The sequence shown here is derived from an EMBL/GenBank/DDBJ whole genome shotgun (WGS) entry which is preliminary data.</text>
</comment>
<evidence type="ECO:0000256" key="3">
    <source>
        <dbReference type="ARBA" id="ARBA00004961"/>
    </source>
</evidence>
<dbReference type="SUPFAM" id="SSF100950">
    <property type="entry name" value="NagB/RpiA/CoA transferase-like"/>
    <property type="match status" value="1"/>
</dbReference>
<dbReference type="PANTHER" id="PTHR11054:SF0">
    <property type="entry name" value="6-PHOSPHOGLUCONOLACTONASE"/>
    <property type="match status" value="1"/>
</dbReference>
<dbReference type="Gene3D" id="3.40.50.1360">
    <property type="match status" value="1"/>
</dbReference>
<evidence type="ECO:0000313" key="10">
    <source>
        <dbReference type="Proteomes" id="UP001161064"/>
    </source>
</evidence>
<evidence type="ECO:0000256" key="7">
    <source>
        <dbReference type="RuleBase" id="RU365095"/>
    </source>
</evidence>
<evidence type="ECO:0000256" key="6">
    <source>
        <dbReference type="ARBA" id="ARBA00020337"/>
    </source>
</evidence>
<dbReference type="InterPro" id="IPR005900">
    <property type="entry name" value="6-phosphogluconolactonase_DevB"/>
</dbReference>
<evidence type="ECO:0000256" key="2">
    <source>
        <dbReference type="ARBA" id="ARBA00002681"/>
    </source>
</evidence>
<evidence type="ECO:0000256" key="5">
    <source>
        <dbReference type="ARBA" id="ARBA00013198"/>
    </source>
</evidence>
<dbReference type="InterPro" id="IPR037171">
    <property type="entry name" value="NagB/RpiA_transferase-like"/>
</dbReference>
<dbReference type="Pfam" id="PF01182">
    <property type="entry name" value="Glucosamine_iso"/>
    <property type="match status" value="1"/>
</dbReference>
<dbReference type="InterPro" id="IPR039104">
    <property type="entry name" value="6PGL"/>
</dbReference>
<comment type="catalytic activity">
    <reaction evidence="1 7">
        <text>6-phospho-D-glucono-1,5-lactone + H2O = 6-phospho-D-gluconate + H(+)</text>
        <dbReference type="Rhea" id="RHEA:12556"/>
        <dbReference type="ChEBI" id="CHEBI:15377"/>
        <dbReference type="ChEBI" id="CHEBI:15378"/>
        <dbReference type="ChEBI" id="CHEBI:57955"/>
        <dbReference type="ChEBI" id="CHEBI:58759"/>
        <dbReference type="EC" id="3.1.1.31"/>
    </reaction>
</comment>
<evidence type="ECO:0000259" key="8">
    <source>
        <dbReference type="Pfam" id="PF01182"/>
    </source>
</evidence>
<dbReference type="PANTHER" id="PTHR11054">
    <property type="entry name" value="6-PHOSPHOGLUCONOLACTONASE"/>
    <property type="match status" value="1"/>
</dbReference>
<gene>
    <name evidence="7 9" type="primary">pgl</name>
    <name evidence="9" type="ORF">PsB1_1908</name>
</gene>
<dbReference type="EC" id="3.1.1.31" evidence="5 7"/>
<keyword evidence="10" id="KW-1185">Reference proteome</keyword>
<feature type="domain" description="Glucosamine/galactosamine-6-phosphate isomerase" evidence="8">
    <location>
        <begin position="15"/>
        <end position="224"/>
    </location>
</feature>
<comment type="similarity">
    <text evidence="4 7">Belongs to the glucosamine/galactosamine-6-phosphate isomerase family. 6-phosphogluconolactonase subfamily.</text>
</comment>
<evidence type="ECO:0000313" key="9">
    <source>
        <dbReference type="EMBL" id="GIU67754.1"/>
    </source>
</evidence>
<dbReference type="EMBL" id="BPFZ01000013">
    <property type="protein sequence ID" value="GIU67754.1"/>
    <property type="molecule type" value="Genomic_DNA"/>
</dbReference>
<accession>A0ABQ4PXD8</accession>
<evidence type="ECO:0000256" key="4">
    <source>
        <dbReference type="ARBA" id="ARBA00010662"/>
    </source>
</evidence>
<dbReference type="CDD" id="cd01400">
    <property type="entry name" value="6PGL"/>
    <property type="match status" value="1"/>
</dbReference>
<comment type="function">
    <text evidence="2 7">Hydrolysis of 6-phosphogluconolactone to 6-phosphogluconate.</text>
</comment>
<keyword evidence="7" id="KW-0378">Hydrolase</keyword>
<sequence length="238" mass="25591">MTDMALPFPLFAFESRQEANEALADALAASVMLSHEQGRRARIALSGGSSPEPAYRLFAGMDLDWSHVDIALVDDRWVELSDPGSNQAMLLRAFEAATGVTIFGMKRATKTARESEGMLDPPYASLRPFDAVVLGMGPDGHSASWFPKSPDLQRCLDPKAQATVLGVDASPAPIAAPYFDRMTITLPVVAEAHLVMLLIFGAEKKQILTRALHAPIAIAPIRAAIEAGGNHFVALWAN</sequence>
<evidence type="ECO:0000256" key="1">
    <source>
        <dbReference type="ARBA" id="ARBA00000832"/>
    </source>
</evidence>
<proteinExistence type="inferred from homology"/>
<reference evidence="9" key="2">
    <citation type="journal article" date="2023" name="ISME Commun">
        <title>Characterization of a bloom-associated alphaproteobacterial lineage, 'Candidatus Phycosocius': insights into freshwater algal-bacterial interactions.</title>
        <authorList>
            <person name="Tanabe Y."/>
            <person name="Yamaguchi H."/>
            <person name="Yoshida M."/>
            <person name="Kai A."/>
            <person name="Okazaki Y."/>
        </authorList>
    </citation>
    <scope>NUCLEOTIDE SEQUENCE</scope>
    <source>
        <strain evidence="9">BOTRYCO-1</strain>
    </source>
</reference>
<organism evidence="9 10">
    <name type="scientific">Candidatus Phycosocius spiralis</name>
    <dbReference type="NCBI Taxonomy" id="2815099"/>
    <lineage>
        <taxon>Bacteria</taxon>
        <taxon>Pseudomonadati</taxon>
        <taxon>Pseudomonadota</taxon>
        <taxon>Alphaproteobacteria</taxon>
        <taxon>Caulobacterales</taxon>
        <taxon>Caulobacterales incertae sedis</taxon>
        <taxon>Candidatus Phycosocius</taxon>
    </lineage>
</organism>
<dbReference type="NCBIfam" id="TIGR01198">
    <property type="entry name" value="pgl"/>
    <property type="match status" value="1"/>
</dbReference>
<reference evidence="9" key="1">
    <citation type="submission" date="2021-05" db="EMBL/GenBank/DDBJ databases">
        <authorList>
            <person name="Tanabe Y."/>
        </authorList>
    </citation>
    <scope>NUCLEOTIDE SEQUENCE</scope>
    <source>
        <strain evidence="9">BOTRYCO-1</strain>
    </source>
</reference>
<comment type="pathway">
    <text evidence="3 7">Carbohydrate degradation; pentose phosphate pathway; D-ribulose 5-phosphate from D-glucose 6-phosphate (oxidative stage): step 2/3.</text>
</comment>